<proteinExistence type="predicted"/>
<evidence type="ECO:0000256" key="5">
    <source>
        <dbReference type="ARBA" id="ARBA00059031"/>
    </source>
</evidence>
<dbReference type="PANTHER" id="PTHR12763">
    <property type="match status" value="1"/>
</dbReference>
<dbReference type="InterPro" id="IPR036869">
    <property type="entry name" value="J_dom_sf"/>
</dbReference>
<accession>A0A9Q0G789</accession>
<evidence type="ECO:0000256" key="2">
    <source>
        <dbReference type="ARBA" id="ARBA00022792"/>
    </source>
</evidence>
<dbReference type="PROSITE" id="PS50076">
    <property type="entry name" value="DNAJ_2"/>
    <property type="match status" value="1"/>
</dbReference>
<evidence type="ECO:0000313" key="8">
    <source>
        <dbReference type="EMBL" id="KAJ4844735.1"/>
    </source>
</evidence>
<dbReference type="Proteomes" id="UP001141552">
    <property type="component" value="Unassembled WGS sequence"/>
</dbReference>
<feature type="domain" description="J" evidence="7">
    <location>
        <begin position="53"/>
        <end position="112"/>
    </location>
</feature>
<protein>
    <recommendedName>
        <fullName evidence="7">J domain-containing protein</fullName>
    </recommendedName>
</protein>
<keyword evidence="3" id="KW-0496">Mitochondrion</keyword>
<comment type="subunit">
    <text evidence="6">Probable component of the PAM complex at least composed of a mitochondrial HSP70 protein, TIMM44 and TIMM14. The complex interacts with the TIMM23 component of the TIM17:23 complex.</text>
</comment>
<dbReference type="FunFam" id="1.10.287.110:FF:000001">
    <property type="entry name" value="Import inner membrane translocase subunit tim14"/>
    <property type="match status" value="1"/>
</dbReference>
<evidence type="ECO:0000256" key="3">
    <source>
        <dbReference type="ARBA" id="ARBA00023128"/>
    </source>
</evidence>
<comment type="caution">
    <text evidence="8">The sequence shown here is derived from an EMBL/GenBank/DDBJ whole genome shotgun (WGS) entry which is preliminary data.</text>
</comment>
<name>A0A9Q0G789_9ROSI</name>
<dbReference type="AlphaFoldDB" id="A0A9Q0G789"/>
<keyword evidence="2" id="KW-0999">Mitochondrion inner membrane</keyword>
<evidence type="ECO:0000313" key="9">
    <source>
        <dbReference type="Proteomes" id="UP001141552"/>
    </source>
</evidence>
<gene>
    <name evidence="8" type="ORF">Tsubulata_016297</name>
</gene>
<dbReference type="GO" id="GO:0001405">
    <property type="term" value="C:PAM complex, Tim23 associated import motor"/>
    <property type="evidence" value="ECO:0007669"/>
    <property type="project" value="TreeGrafter"/>
</dbReference>
<dbReference type="OrthoDB" id="240298at2759"/>
<evidence type="ECO:0000259" key="7">
    <source>
        <dbReference type="PROSITE" id="PS50076"/>
    </source>
</evidence>
<sequence>MDLQATPLIAGIAVAAAAYSARIGLQAWQAFKARPLTRRFYPGGFQAVMTKREAAQILGVRESSPTDKVKEAHKKIMVANHPDRGGSHYLASKINEAKELLLGRTKGGNSAF</sequence>
<evidence type="ECO:0000256" key="4">
    <source>
        <dbReference type="ARBA" id="ARBA00023136"/>
    </source>
</evidence>
<comment type="function">
    <text evidence="5">Component of the PAM complex, a complex required for the translocation of transit peptide-containing proteins from the inner membrane into the mitochondrial matrix in an ATP-dependent manner.</text>
</comment>
<reference evidence="8" key="2">
    <citation type="journal article" date="2023" name="Plants (Basel)">
        <title>Annotation of the Turnera subulata (Passifloraceae) Draft Genome Reveals the S-Locus Evolved after the Divergence of Turneroideae from Passifloroideae in a Stepwise Manner.</title>
        <authorList>
            <person name="Henning P.M."/>
            <person name="Roalson E.H."/>
            <person name="Mir W."/>
            <person name="McCubbin A.G."/>
            <person name="Shore J.S."/>
        </authorList>
    </citation>
    <scope>NUCLEOTIDE SEQUENCE</scope>
    <source>
        <strain evidence="8">F60SS</strain>
    </source>
</reference>
<evidence type="ECO:0000256" key="6">
    <source>
        <dbReference type="ARBA" id="ARBA00063640"/>
    </source>
</evidence>
<keyword evidence="9" id="KW-1185">Reference proteome</keyword>
<dbReference type="SMART" id="SM00271">
    <property type="entry name" value="DnaJ"/>
    <property type="match status" value="1"/>
</dbReference>
<organism evidence="8 9">
    <name type="scientific">Turnera subulata</name>
    <dbReference type="NCBI Taxonomy" id="218843"/>
    <lineage>
        <taxon>Eukaryota</taxon>
        <taxon>Viridiplantae</taxon>
        <taxon>Streptophyta</taxon>
        <taxon>Embryophyta</taxon>
        <taxon>Tracheophyta</taxon>
        <taxon>Spermatophyta</taxon>
        <taxon>Magnoliopsida</taxon>
        <taxon>eudicotyledons</taxon>
        <taxon>Gunneridae</taxon>
        <taxon>Pentapetalae</taxon>
        <taxon>rosids</taxon>
        <taxon>fabids</taxon>
        <taxon>Malpighiales</taxon>
        <taxon>Passifloraceae</taxon>
        <taxon>Turnera</taxon>
    </lineage>
</organism>
<dbReference type="Gene3D" id="1.10.287.110">
    <property type="entry name" value="DnaJ domain"/>
    <property type="match status" value="1"/>
</dbReference>
<dbReference type="PANTHER" id="PTHR12763:SF51">
    <property type="entry name" value="MITOCHONDRIAL IMPORT INNER MEMBRANE TRANSLOCASE SUBUNIT TIM14-3"/>
    <property type="match status" value="1"/>
</dbReference>
<dbReference type="InterPro" id="IPR001623">
    <property type="entry name" value="DnaJ_domain"/>
</dbReference>
<dbReference type="SUPFAM" id="SSF46565">
    <property type="entry name" value="Chaperone J-domain"/>
    <property type="match status" value="1"/>
</dbReference>
<comment type="subcellular location">
    <subcellularLocation>
        <location evidence="1">Mitochondrion inner membrane</location>
    </subcellularLocation>
</comment>
<dbReference type="EMBL" id="JAKUCV010001875">
    <property type="protein sequence ID" value="KAJ4844735.1"/>
    <property type="molecule type" value="Genomic_DNA"/>
</dbReference>
<evidence type="ECO:0000256" key="1">
    <source>
        <dbReference type="ARBA" id="ARBA00004273"/>
    </source>
</evidence>
<reference evidence="8" key="1">
    <citation type="submission" date="2022-02" db="EMBL/GenBank/DDBJ databases">
        <authorList>
            <person name="Henning P.M."/>
            <person name="McCubbin A.G."/>
            <person name="Shore J.S."/>
        </authorList>
    </citation>
    <scope>NUCLEOTIDE SEQUENCE</scope>
    <source>
        <strain evidence="8">F60SS</strain>
        <tissue evidence="8">Leaves</tissue>
    </source>
</reference>
<keyword evidence="4" id="KW-0472">Membrane</keyword>
<dbReference type="CDD" id="cd06257">
    <property type="entry name" value="DnaJ"/>
    <property type="match status" value="1"/>
</dbReference>
<dbReference type="GO" id="GO:0030150">
    <property type="term" value="P:protein import into mitochondrial matrix"/>
    <property type="evidence" value="ECO:0007669"/>
    <property type="project" value="TreeGrafter"/>
</dbReference>
<dbReference type="GO" id="GO:0001671">
    <property type="term" value="F:ATPase activator activity"/>
    <property type="evidence" value="ECO:0007669"/>
    <property type="project" value="TreeGrafter"/>
</dbReference>